<proteinExistence type="predicted"/>
<feature type="domain" description="RING-type" evidence="6">
    <location>
        <begin position="191"/>
        <end position="240"/>
    </location>
</feature>
<dbReference type="PROSITE" id="PS00518">
    <property type="entry name" value="ZF_RING_1"/>
    <property type="match status" value="1"/>
</dbReference>
<dbReference type="RefSeq" id="XP_069308680.1">
    <property type="nucleotide sequence ID" value="XM_069449011.1"/>
</dbReference>
<dbReference type="EMBL" id="JBHGVX010000002">
    <property type="protein sequence ID" value="KAL1798096.1"/>
    <property type="molecule type" value="Genomic_DNA"/>
</dbReference>
<dbReference type="InterPro" id="IPR017907">
    <property type="entry name" value="Znf_RING_CS"/>
</dbReference>
<dbReference type="GeneID" id="96082455"/>
<evidence type="ECO:0000256" key="1">
    <source>
        <dbReference type="ARBA" id="ARBA00022723"/>
    </source>
</evidence>
<dbReference type="Gene3D" id="3.30.40.10">
    <property type="entry name" value="Zinc/RING finger domain, C3HC4 (zinc finger)"/>
    <property type="match status" value="1"/>
</dbReference>
<dbReference type="PANTHER" id="PTHR47094">
    <property type="entry name" value="ELFLESS, ISOFORM B"/>
    <property type="match status" value="1"/>
</dbReference>
<dbReference type="Pfam" id="PF13920">
    <property type="entry name" value="zf-C3HC4_3"/>
    <property type="match status" value="1"/>
</dbReference>
<dbReference type="PROSITE" id="PS50089">
    <property type="entry name" value="ZF_RING_2"/>
    <property type="match status" value="1"/>
</dbReference>
<evidence type="ECO:0000313" key="7">
    <source>
        <dbReference type="EMBL" id="KAL1798096.1"/>
    </source>
</evidence>
<keyword evidence="1" id="KW-0479">Metal-binding</keyword>
<keyword evidence="2 4" id="KW-0863">Zinc-finger</keyword>
<feature type="region of interest" description="Disordered" evidence="5">
    <location>
        <begin position="1"/>
        <end position="20"/>
    </location>
</feature>
<evidence type="ECO:0000313" key="8">
    <source>
        <dbReference type="Proteomes" id="UP001578633"/>
    </source>
</evidence>
<evidence type="ECO:0000259" key="6">
    <source>
        <dbReference type="PROSITE" id="PS50089"/>
    </source>
</evidence>
<evidence type="ECO:0000256" key="4">
    <source>
        <dbReference type="PROSITE-ProRule" id="PRU00175"/>
    </source>
</evidence>
<feature type="compositionally biased region" description="Basic and acidic residues" evidence="5">
    <location>
        <begin position="285"/>
        <end position="297"/>
    </location>
</feature>
<comment type="caution">
    <text evidence="7">The sequence shown here is derived from an EMBL/GenBank/DDBJ whole genome shotgun (WGS) entry which is preliminary data.</text>
</comment>
<dbReference type="SUPFAM" id="SSF57850">
    <property type="entry name" value="RING/U-box"/>
    <property type="match status" value="1"/>
</dbReference>
<dbReference type="Proteomes" id="UP001578633">
    <property type="component" value="Chromosome 2"/>
</dbReference>
<feature type="compositionally biased region" description="Basic and acidic residues" evidence="5">
    <location>
        <begin position="140"/>
        <end position="150"/>
    </location>
</feature>
<evidence type="ECO:0000256" key="5">
    <source>
        <dbReference type="SAM" id="MobiDB-lite"/>
    </source>
</evidence>
<keyword evidence="8" id="KW-1185">Reference proteome</keyword>
<evidence type="ECO:0000256" key="3">
    <source>
        <dbReference type="ARBA" id="ARBA00022833"/>
    </source>
</evidence>
<dbReference type="SMART" id="SM00184">
    <property type="entry name" value="RING"/>
    <property type="match status" value="1"/>
</dbReference>
<protein>
    <recommendedName>
        <fullName evidence="6">RING-type domain-containing protein</fullName>
    </recommendedName>
</protein>
<feature type="compositionally biased region" description="Acidic residues" evidence="5">
    <location>
        <begin position="1"/>
        <end position="11"/>
    </location>
</feature>
<name>A0ABR3URK6_9PLEO</name>
<dbReference type="InterPro" id="IPR001841">
    <property type="entry name" value="Znf_RING"/>
</dbReference>
<accession>A0ABR3URK6</accession>
<evidence type="ECO:0000256" key="2">
    <source>
        <dbReference type="ARBA" id="ARBA00022771"/>
    </source>
</evidence>
<dbReference type="InterPro" id="IPR049627">
    <property type="entry name" value="SLX8"/>
</dbReference>
<feature type="region of interest" description="Disordered" evidence="5">
    <location>
        <begin position="79"/>
        <end position="177"/>
    </location>
</feature>
<sequence>MSTYDDDDDNDNAPPDDFARYDFGHLFGDIDHQDEQLNAPPVPYTTAFFDHILHPAALDHGRYSPFAWRPYSPFPADTFMPPSTRPRPDRLANGYVDLTSAPDSPPPRPTTAVRRRESPTPGPSAKRQKRSDGTAAGLEDEGKHAEKVDEVDLTTEQKSPLQQALQKQQVDAVETQTKPEETVTTFNSFNCVICMDNPTDLTATACGHLFCHTCLMEALIAGENRTGPHETKRSQCPVCRKNISRTKATDVIPLLLKKGLTTQPRKKVVAAAAPAPKPTRNLSRRVTEPTRKTRRVEWDDDNVEWV</sequence>
<organism evidence="7 8">
    <name type="scientific">Alternaria dauci</name>
    <dbReference type="NCBI Taxonomy" id="48095"/>
    <lineage>
        <taxon>Eukaryota</taxon>
        <taxon>Fungi</taxon>
        <taxon>Dikarya</taxon>
        <taxon>Ascomycota</taxon>
        <taxon>Pezizomycotina</taxon>
        <taxon>Dothideomycetes</taxon>
        <taxon>Pleosporomycetidae</taxon>
        <taxon>Pleosporales</taxon>
        <taxon>Pleosporineae</taxon>
        <taxon>Pleosporaceae</taxon>
        <taxon>Alternaria</taxon>
        <taxon>Alternaria sect. Porri</taxon>
    </lineage>
</organism>
<keyword evidence="3" id="KW-0862">Zinc</keyword>
<feature type="compositionally biased region" description="Polar residues" evidence="5">
    <location>
        <begin position="154"/>
        <end position="169"/>
    </location>
</feature>
<reference evidence="7 8" key="1">
    <citation type="submission" date="2024-09" db="EMBL/GenBank/DDBJ databases">
        <title>T2T genomes of carrot and Alternaria dauci and their utility for understanding host-pathogen interaction during carrot leaf blight disease.</title>
        <authorList>
            <person name="Liu W."/>
            <person name="Xu S."/>
            <person name="Ou C."/>
            <person name="Liu X."/>
            <person name="Zhuang F."/>
            <person name="Deng X.W."/>
        </authorList>
    </citation>
    <scope>NUCLEOTIDE SEQUENCE [LARGE SCALE GENOMIC DNA]</scope>
    <source>
        <strain evidence="7 8">A2016</strain>
    </source>
</reference>
<dbReference type="PANTHER" id="PTHR47094:SF1">
    <property type="entry name" value="RING-TYPE E3 UBIQUITIN TRANSFERASE"/>
    <property type="match status" value="1"/>
</dbReference>
<dbReference type="InterPro" id="IPR013083">
    <property type="entry name" value="Znf_RING/FYVE/PHD"/>
</dbReference>
<gene>
    <name evidence="7" type="ORF">ACET3X_002133</name>
</gene>
<feature type="region of interest" description="Disordered" evidence="5">
    <location>
        <begin position="266"/>
        <end position="306"/>
    </location>
</feature>